<reference evidence="2" key="1">
    <citation type="journal article" date="2014" name="Int. J. Syst. Evol. Microbiol.">
        <title>Complete genome of a new Firmicutes species belonging to the dominant human colonic microbiota ('Ruminococcus bicirculans') reveals two chromosomes and a selective capacity to utilize plant glucans.</title>
        <authorList>
            <consortium name="NISC Comparative Sequencing Program"/>
            <person name="Wegmann U."/>
            <person name="Louis P."/>
            <person name="Goesmann A."/>
            <person name="Henrissat B."/>
            <person name="Duncan S.H."/>
            <person name="Flint H.J."/>
        </authorList>
    </citation>
    <scope>NUCLEOTIDE SEQUENCE</scope>
    <source>
        <strain evidence="2">VKM B-1499</strain>
    </source>
</reference>
<evidence type="ECO:0000313" key="3">
    <source>
        <dbReference type="Proteomes" id="UP001143509"/>
    </source>
</evidence>
<evidence type="ECO:0000256" key="1">
    <source>
        <dbReference type="SAM" id="MobiDB-lite"/>
    </source>
</evidence>
<sequence length="49" mass="4689">MARLSPSPALARDAALLSDASTQQGGAVGQALDAGATPPAKGVSGLVNE</sequence>
<evidence type="ECO:0000313" key="2">
    <source>
        <dbReference type="EMBL" id="GLK49614.1"/>
    </source>
</evidence>
<accession>A0ABQ5T9Z0</accession>
<comment type="caution">
    <text evidence="2">The sequence shown here is derived from an EMBL/GenBank/DDBJ whole genome shotgun (WGS) entry which is preliminary data.</text>
</comment>
<keyword evidence="3" id="KW-1185">Reference proteome</keyword>
<dbReference type="EMBL" id="BSFD01000010">
    <property type="protein sequence ID" value="GLK49614.1"/>
    <property type="molecule type" value="Genomic_DNA"/>
</dbReference>
<gene>
    <name evidence="2" type="ORF">GCM10017620_25870</name>
</gene>
<feature type="region of interest" description="Disordered" evidence="1">
    <location>
        <begin position="15"/>
        <end position="49"/>
    </location>
</feature>
<proteinExistence type="predicted"/>
<dbReference type="Proteomes" id="UP001143509">
    <property type="component" value="Unassembled WGS sequence"/>
</dbReference>
<protein>
    <submittedName>
        <fullName evidence="2">Uncharacterized protein</fullName>
    </submittedName>
</protein>
<organism evidence="2 3">
    <name type="scientific">Brevundimonas intermedia</name>
    <dbReference type="NCBI Taxonomy" id="74315"/>
    <lineage>
        <taxon>Bacteria</taxon>
        <taxon>Pseudomonadati</taxon>
        <taxon>Pseudomonadota</taxon>
        <taxon>Alphaproteobacteria</taxon>
        <taxon>Caulobacterales</taxon>
        <taxon>Caulobacteraceae</taxon>
        <taxon>Brevundimonas</taxon>
    </lineage>
</organism>
<reference evidence="2" key="2">
    <citation type="submission" date="2023-01" db="EMBL/GenBank/DDBJ databases">
        <authorList>
            <person name="Sun Q."/>
            <person name="Evtushenko L."/>
        </authorList>
    </citation>
    <scope>NUCLEOTIDE SEQUENCE</scope>
    <source>
        <strain evidence="2">VKM B-1499</strain>
    </source>
</reference>
<name>A0ABQ5T9Z0_9CAUL</name>